<sequence>MMDQLSEGHQSPRLRNRLFSEPSRIAAMHPPMCQQLLSVPSPSLPCHYPQ</sequence>
<organism evidence="1">
    <name type="scientific">Anguilla anguilla</name>
    <name type="common">European freshwater eel</name>
    <name type="synonym">Muraena anguilla</name>
    <dbReference type="NCBI Taxonomy" id="7936"/>
    <lineage>
        <taxon>Eukaryota</taxon>
        <taxon>Metazoa</taxon>
        <taxon>Chordata</taxon>
        <taxon>Craniata</taxon>
        <taxon>Vertebrata</taxon>
        <taxon>Euteleostomi</taxon>
        <taxon>Actinopterygii</taxon>
        <taxon>Neopterygii</taxon>
        <taxon>Teleostei</taxon>
        <taxon>Anguilliformes</taxon>
        <taxon>Anguillidae</taxon>
        <taxon>Anguilla</taxon>
    </lineage>
</organism>
<protein>
    <submittedName>
        <fullName evidence="1">Uncharacterized protein</fullName>
    </submittedName>
</protein>
<evidence type="ECO:0000313" key="1">
    <source>
        <dbReference type="EMBL" id="JAH79796.1"/>
    </source>
</evidence>
<proteinExistence type="predicted"/>
<accession>A0A0E9VP55</accession>
<dbReference type="AlphaFoldDB" id="A0A0E9VP55"/>
<name>A0A0E9VP55_ANGAN</name>
<dbReference type="EMBL" id="GBXM01028781">
    <property type="protein sequence ID" value="JAH79796.1"/>
    <property type="molecule type" value="Transcribed_RNA"/>
</dbReference>
<reference evidence="1" key="2">
    <citation type="journal article" date="2015" name="Fish Shellfish Immunol.">
        <title>Early steps in the European eel (Anguilla anguilla)-Vibrio vulnificus interaction in the gills: Role of the RtxA13 toxin.</title>
        <authorList>
            <person name="Callol A."/>
            <person name="Pajuelo D."/>
            <person name="Ebbesson L."/>
            <person name="Teles M."/>
            <person name="MacKenzie S."/>
            <person name="Amaro C."/>
        </authorList>
    </citation>
    <scope>NUCLEOTIDE SEQUENCE</scope>
</reference>
<reference evidence="1" key="1">
    <citation type="submission" date="2014-11" db="EMBL/GenBank/DDBJ databases">
        <authorList>
            <person name="Amaro Gonzalez C."/>
        </authorList>
    </citation>
    <scope>NUCLEOTIDE SEQUENCE</scope>
</reference>